<reference evidence="3 4" key="1">
    <citation type="submission" date="2020-08" db="EMBL/GenBank/DDBJ databases">
        <title>Genome public.</title>
        <authorList>
            <person name="Liu C."/>
            <person name="Sun Q."/>
        </authorList>
    </citation>
    <scope>NUCLEOTIDE SEQUENCE [LARGE SCALE GENOMIC DNA]</scope>
    <source>
        <strain evidence="3 4">M2</strain>
    </source>
</reference>
<proteinExistence type="predicted"/>
<protein>
    <submittedName>
        <fullName evidence="3">O-antigen ligase family protein</fullName>
    </submittedName>
</protein>
<accession>A0ABR7GMM8</accession>
<dbReference type="InterPro" id="IPR051533">
    <property type="entry name" value="WaaL-like"/>
</dbReference>
<keyword evidence="2" id="KW-0472">Membrane</keyword>
<feature type="transmembrane region" description="Helical" evidence="2">
    <location>
        <begin position="85"/>
        <end position="102"/>
    </location>
</feature>
<evidence type="ECO:0000313" key="3">
    <source>
        <dbReference type="EMBL" id="MBC5695553.1"/>
    </source>
</evidence>
<feature type="transmembrane region" description="Helical" evidence="2">
    <location>
        <begin position="531"/>
        <end position="551"/>
    </location>
</feature>
<feature type="transmembrane region" description="Helical" evidence="2">
    <location>
        <begin position="109"/>
        <end position="129"/>
    </location>
</feature>
<evidence type="ECO:0000256" key="2">
    <source>
        <dbReference type="SAM" id="Phobius"/>
    </source>
</evidence>
<dbReference type="EMBL" id="JACOPK010000005">
    <property type="protein sequence ID" value="MBC5695553.1"/>
    <property type="molecule type" value="Genomic_DNA"/>
</dbReference>
<feature type="region of interest" description="Disordered" evidence="1">
    <location>
        <begin position="1"/>
        <end position="22"/>
    </location>
</feature>
<organism evidence="3 4">
    <name type="scientific">Agathobaculum hominis</name>
    <dbReference type="NCBI Taxonomy" id="2763014"/>
    <lineage>
        <taxon>Bacteria</taxon>
        <taxon>Bacillati</taxon>
        <taxon>Bacillota</taxon>
        <taxon>Clostridia</taxon>
        <taxon>Eubacteriales</taxon>
        <taxon>Butyricicoccaceae</taxon>
        <taxon>Agathobaculum</taxon>
    </lineage>
</organism>
<feature type="transmembrane region" description="Helical" evidence="2">
    <location>
        <begin position="198"/>
        <end position="217"/>
    </location>
</feature>
<evidence type="ECO:0000256" key="1">
    <source>
        <dbReference type="SAM" id="MobiDB-lite"/>
    </source>
</evidence>
<dbReference type="GO" id="GO:0016874">
    <property type="term" value="F:ligase activity"/>
    <property type="evidence" value="ECO:0007669"/>
    <property type="project" value="UniProtKB-KW"/>
</dbReference>
<feature type="transmembrane region" description="Helical" evidence="2">
    <location>
        <begin position="297"/>
        <end position="318"/>
    </location>
</feature>
<feature type="transmembrane region" description="Helical" evidence="2">
    <location>
        <begin position="330"/>
        <end position="350"/>
    </location>
</feature>
<name>A0ABR7GMM8_9FIRM</name>
<feature type="transmembrane region" description="Helical" evidence="2">
    <location>
        <begin position="29"/>
        <end position="45"/>
    </location>
</feature>
<feature type="compositionally biased region" description="Polar residues" evidence="1">
    <location>
        <begin position="1"/>
        <end position="11"/>
    </location>
</feature>
<keyword evidence="3" id="KW-0436">Ligase</keyword>
<feature type="transmembrane region" description="Helical" evidence="2">
    <location>
        <begin position="246"/>
        <end position="262"/>
    </location>
</feature>
<dbReference type="RefSeq" id="WP_186969811.1">
    <property type="nucleotide sequence ID" value="NZ_JACOPK010000005.1"/>
</dbReference>
<feature type="transmembrane region" description="Helical" evidence="2">
    <location>
        <begin position="558"/>
        <end position="575"/>
    </location>
</feature>
<feature type="transmembrane region" description="Helical" evidence="2">
    <location>
        <begin position="620"/>
        <end position="639"/>
    </location>
</feature>
<keyword evidence="2" id="KW-0812">Transmembrane</keyword>
<feature type="transmembrane region" description="Helical" evidence="2">
    <location>
        <begin position="581"/>
        <end position="599"/>
    </location>
</feature>
<dbReference type="PANTHER" id="PTHR37422">
    <property type="entry name" value="TEICHURONIC ACID BIOSYNTHESIS PROTEIN TUAE"/>
    <property type="match status" value="1"/>
</dbReference>
<sequence length="934" mass="99597">MKQKPAQSKNGQAKGGVQAKPAAPSSARWGLYTMAAIALWIITCFDNNGSYFTQKVVGVLCTVGTLFMMLFAGKDKVKRLLTPPAFALFAYMLLSGVSTLYARSRKFAIAEFAVFLAAFAVYLCIVLFSNDGRTAFRRAAATIAAAAAPVGLLSIDAASCNLLMRPVRVIMEAIGAGYGNTGGYFYSRLNTIFGNPNTYAGLMSIACLLSIWLVITAASRSQKILCTILLMVNAVSYLLAFSMGSLGVFVVACLAMLVLSPAEKRMDLFLLLVQTAVVALIVGAVSVKGFGDDVTGSFLPMIMLIVGCAAACVLEIFVREKLVARLADKGKLLIGLVAAVAVIAVVYLVAALNVTGSYTFGTEGEFRRAISLPAGDYSLSMQADGSTSVRVTYKNTNNLVQNNETDLASGSADAPVTFTVPEDSKLVFFYFGGEQGATLNEAAYTGAKDGSVKLGYKLLPAFIADRIQDLTANGNVVQRGVYRQDAIKLWKTSPVIGRGLGGFENGVVSVQDYYYETKYAHNHYVESLCDLGILGLAAFLAMLGTSIWVLVKSRKEKPLIVMLLGACVLQMFGQAVSDVTWSVGCCVPTFFAVLALVTLHCGDSLRLNVPNKSKGGAVRWPITAVSAVFIVLIGLNLIAQSKFSSDELTLDDLKQCASIDLFETNDYKLSYLISGGNEEGVADRYAADLSRVDSNAIAIPLAQYYAGVGDYTKALDALDRGAKYTRANAEVWQKMFSLYEQMIDPVGGSIGAAQWLQDDTYLNRMVKGYETLCQVNADQLDDVLLTAENNAFLNKLLAADALDPYDFVDALTIFSSLGLDTAYLPDADGNGVPDCAEVQEGSVTWNGGAFTADSDSTVVFSTVLKNEGSYELAVESSDLGGVAEADVDGAAVTLDASGKAVIEADRLGDSDEPVTIALHVRAGTTVSHVTWNKQ</sequence>
<keyword evidence="4" id="KW-1185">Reference proteome</keyword>
<comment type="caution">
    <text evidence="3">The sequence shown here is derived from an EMBL/GenBank/DDBJ whole genome shotgun (WGS) entry which is preliminary data.</text>
</comment>
<keyword evidence="2" id="KW-1133">Transmembrane helix</keyword>
<dbReference type="PANTHER" id="PTHR37422:SF17">
    <property type="entry name" value="O-ANTIGEN LIGASE"/>
    <property type="match status" value="1"/>
</dbReference>
<feature type="transmembrane region" description="Helical" evidence="2">
    <location>
        <begin position="269"/>
        <end position="291"/>
    </location>
</feature>
<dbReference type="Proteomes" id="UP000641741">
    <property type="component" value="Unassembled WGS sequence"/>
</dbReference>
<feature type="transmembrane region" description="Helical" evidence="2">
    <location>
        <begin position="57"/>
        <end position="73"/>
    </location>
</feature>
<evidence type="ECO:0000313" key="4">
    <source>
        <dbReference type="Proteomes" id="UP000641741"/>
    </source>
</evidence>
<gene>
    <name evidence="3" type="ORF">H8S02_06310</name>
</gene>